<dbReference type="GO" id="GO:0006508">
    <property type="term" value="P:proteolysis"/>
    <property type="evidence" value="ECO:0007669"/>
    <property type="project" value="UniProtKB-KW"/>
</dbReference>
<dbReference type="InterPro" id="IPR036852">
    <property type="entry name" value="Peptidase_S8/S53_dom_sf"/>
</dbReference>
<dbReference type="SUPFAM" id="SSF52743">
    <property type="entry name" value="Subtilisin-like"/>
    <property type="match status" value="1"/>
</dbReference>
<keyword evidence="3" id="KW-0378">Hydrolase</keyword>
<dbReference type="SUPFAM" id="SSF101898">
    <property type="entry name" value="NHL repeat"/>
    <property type="match status" value="1"/>
</dbReference>
<protein>
    <submittedName>
        <fullName evidence="6">S8 family serine peptidase</fullName>
    </submittedName>
</protein>
<keyword evidence="2" id="KW-0645">Protease</keyword>
<proteinExistence type="inferred from homology"/>
<evidence type="ECO:0000256" key="2">
    <source>
        <dbReference type="ARBA" id="ARBA00022670"/>
    </source>
</evidence>
<evidence type="ECO:0000256" key="1">
    <source>
        <dbReference type="ARBA" id="ARBA00011073"/>
    </source>
</evidence>
<organism evidence="6 7">
    <name type="scientific">Roseibacillus ishigakijimensis</name>
    <dbReference type="NCBI Taxonomy" id="454146"/>
    <lineage>
        <taxon>Bacteria</taxon>
        <taxon>Pseudomonadati</taxon>
        <taxon>Verrucomicrobiota</taxon>
        <taxon>Verrucomicrobiia</taxon>
        <taxon>Verrucomicrobiales</taxon>
        <taxon>Verrucomicrobiaceae</taxon>
        <taxon>Roseibacillus</taxon>
    </lineage>
</organism>
<dbReference type="InterPro" id="IPR000209">
    <property type="entry name" value="Peptidase_S8/S53_dom"/>
</dbReference>
<evidence type="ECO:0000256" key="3">
    <source>
        <dbReference type="ARBA" id="ARBA00022801"/>
    </source>
</evidence>
<dbReference type="RefSeq" id="WP_200391264.1">
    <property type="nucleotide sequence ID" value="NZ_JAENIO010000014.1"/>
</dbReference>
<dbReference type="AlphaFoldDB" id="A0A934RN23"/>
<dbReference type="PROSITE" id="PS51257">
    <property type="entry name" value="PROKAR_LIPOPROTEIN"/>
    <property type="match status" value="1"/>
</dbReference>
<feature type="domain" description="Peptidase S8/S53" evidence="5">
    <location>
        <begin position="624"/>
        <end position="828"/>
    </location>
</feature>
<comment type="caution">
    <text evidence="6">The sequence shown here is derived from an EMBL/GenBank/DDBJ whole genome shotgun (WGS) entry which is preliminary data.</text>
</comment>
<dbReference type="EMBL" id="JAENIO010000014">
    <property type="protein sequence ID" value="MBK1833828.1"/>
    <property type="molecule type" value="Genomic_DNA"/>
</dbReference>
<name>A0A934RN23_9BACT</name>
<dbReference type="Gene3D" id="3.40.50.200">
    <property type="entry name" value="Peptidase S8/S53 domain"/>
    <property type="match status" value="1"/>
</dbReference>
<dbReference type="PANTHER" id="PTHR43806:SF11">
    <property type="entry name" value="CEREVISIN-RELATED"/>
    <property type="match status" value="1"/>
</dbReference>
<dbReference type="PANTHER" id="PTHR43806">
    <property type="entry name" value="PEPTIDASE S8"/>
    <property type="match status" value="1"/>
</dbReference>
<keyword evidence="7" id="KW-1185">Reference proteome</keyword>
<evidence type="ECO:0000256" key="4">
    <source>
        <dbReference type="ARBA" id="ARBA00022825"/>
    </source>
</evidence>
<gene>
    <name evidence="6" type="ORF">JIN78_07140</name>
</gene>
<dbReference type="Pfam" id="PF00082">
    <property type="entry name" value="Peptidase_S8"/>
    <property type="match status" value="1"/>
</dbReference>
<comment type="similarity">
    <text evidence="1">Belongs to the peptidase S8 family.</text>
</comment>
<evidence type="ECO:0000313" key="7">
    <source>
        <dbReference type="Proteomes" id="UP000604083"/>
    </source>
</evidence>
<dbReference type="Proteomes" id="UP000604083">
    <property type="component" value="Unassembled WGS sequence"/>
</dbReference>
<sequence length="1000" mass="108350">MKLFLLSFLLGTLACVGDILEWSQADTTLKGKTSVFHSVDVRRPEKKEATAAVGGAFLGDFTLAGLTNSTPSAEKAPQAVVVHYEEKGDGIWTPRWASQTFSEAGAAIVDVVMGKNDDWIFVTGTYDGETVFGTSQDFILPDPGRPNGFVGILSEHDGKWLQVFSTQQFLPSSIEVDREDHIYLTGPDYLLLKLTPNGDEVWSVEATDRSLAPRRLALELSPEKLYHLYVQDAVLNGANTRVTRISQFSNEGELKWSEVVNSEGGNQPGGIAVPRPGLVTFAYSSASTKTRFGEQSLAPDYSHKGVETFVVRLNANGKVLWSTPTVSAQEDKASMTATDLRHDPRGNAHLAVNFQGLFLWRQRDYPGKEDTGVLTVGDGGVPYQFLRSEGNTPGHGRGIAALDRERQVLVGDFGIPTDGGELTFPPLSVSGSDSQVLFAATHKKAGQSCFIIRQPIDDPTPPDAFLDKLRSVLEQHPGAPGTLSSPAIIYRELNFPDLVSSPTTGFLTKIVGFAAFLSLQDVDFLASSGEYVVEEDLIITPSGTLQPASYNLAKLNSSDASAPYSFDYPELCQPVKLYLIDTAVYDPGNNYFASNDKLTLLDPLPAGYGELLRAPNDTHDIVTSEHGTNVLSLIAGPGHGVAPATPITTKIFDIFPDANTARVSALIEALLLARDDYLSNSYYQPATILAAVNSVQQVSAGDLPGLNIAIHACSDAQLPLIFAAGNNGGLASDYAPSQFATYPGVLCVGASRENGSFYTVSNYGPEVDLLAPGHQTWAASENGGNLISKQFSGTSASAALATGAFLQFQAANPWLRSHALVASFLQHSRQATTISYEGTDYPQARALPGLPPCLTGYADWVQWFDLNNPNPEENEDNDAYDNLREYVHGLHPHLADPLPYPFCISPAPETPEVHLTFPLAGWLWDPAATGPEYLLRDGQTCLTVLASNDLVKWEFYDPALTEISCKNGQSLLQFSIPTTDHDRAFFRLWYQADKKEKARP</sequence>
<evidence type="ECO:0000313" key="6">
    <source>
        <dbReference type="EMBL" id="MBK1833828.1"/>
    </source>
</evidence>
<evidence type="ECO:0000259" key="5">
    <source>
        <dbReference type="Pfam" id="PF00082"/>
    </source>
</evidence>
<accession>A0A934RN23</accession>
<dbReference type="InterPro" id="IPR050131">
    <property type="entry name" value="Peptidase_S8_subtilisin-like"/>
</dbReference>
<keyword evidence="4" id="KW-0720">Serine protease</keyword>
<reference evidence="6" key="1">
    <citation type="submission" date="2021-01" db="EMBL/GenBank/DDBJ databases">
        <title>Modified the classification status of verrucomicrobia.</title>
        <authorList>
            <person name="Feng X."/>
        </authorList>
    </citation>
    <scope>NUCLEOTIDE SEQUENCE</scope>
    <source>
        <strain evidence="6">KCTC 12986</strain>
    </source>
</reference>
<dbReference type="GO" id="GO:0004252">
    <property type="term" value="F:serine-type endopeptidase activity"/>
    <property type="evidence" value="ECO:0007669"/>
    <property type="project" value="InterPro"/>
</dbReference>